<evidence type="ECO:0000313" key="6">
    <source>
        <dbReference type="Proteomes" id="UP001082703"/>
    </source>
</evidence>
<dbReference type="CDD" id="cd02874">
    <property type="entry name" value="GH18_CFLE_spore_hydrolase"/>
    <property type="match status" value="1"/>
</dbReference>
<evidence type="ECO:0000256" key="2">
    <source>
        <dbReference type="ARBA" id="ARBA00023295"/>
    </source>
</evidence>
<dbReference type="PANTHER" id="PTHR46066:SF2">
    <property type="entry name" value="CHITINASE DOMAIN-CONTAINING PROTEIN 1"/>
    <property type="match status" value="1"/>
</dbReference>
<dbReference type="EMBL" id="JAPOHA010000006">
    <property type="protein sequence ID" value="MCY1714062.1"/>
    <property type="molecule type" value="Genomic_DNA"/>
</dbReference>
<reference evidence="5 6" key="1">
    <citation type="submission" date="2022-11" db="EMBL/GenBank/DDBJ databases">
        <authorList>
            <person name="Caiyu Z."/>
        </authorList>
    </citation>
    <scope>NUCLEOTIDE SEQUENCE [LARGE SCALE GENOMIC DNA]</scope>
    <source>
        <strain evidence="5 6">YR-4</strain>
    </source>
</reference>
<dbReference type="SUPFAM" id="SSF54106">
    <property type="entry name" value="LysM domain"/>
    <property type="match status" value="2"/>
</dbReference>
<dbReference type="Gene3D" id="3.10.50.10">
    <property type="match status" value="1"/>
</dbReference>
<evidence type="ECO:0000313" key="5">
    <source>
        <dbReference type="EMBL" id="MCY1714062.1"/>
    </source>
</evidence>
<dbReference type="RefSeq" id="WP_268058109.1">
    <property type="nucleotide sequence ID" value="NZ_JAPOHA010000006.1"/>
</dbReference>
<dbReference type="SUPFAM" id="SSF51445">
    <property type="entry name" value="(Trans)glycosidases"/>
    <property type="match status" value="1"/>
</dbReference>
<dbReference type="PROSITE" id="PS51910">
    <property type="entry name" value="GH18_2"/>
    <property type="match status" value="1"/>
</dbReference>
<dbReference type="SMART" id="SM00636">
    <property type="entry name" value="Glyco_18"/>
    <property type="match status" value="1"/>
</dbReference>
<dbReference type="CDD" id="cd00118">
    <property type="entry name" value="LysM"/>
    <property type="match status" value="2"/>
</dbReference>
<comment type="caution">
    <text evidence="5">The sequence shown here is derived from an EMBL/GenBank/DDBJ whole genome shotgun (WGS) entry which is preliminary data.</text>
</comment>
<feature type="domain" description="GH18" evidence="4">
    <location>
        <begin position="100"/>
        <end position="426"/>
    </location>
</feature>
<accession>A0ABT4BT44</accession>
<dbReference type="Pfam" id="PF01476">
    <property type="entry name" value="LysM"/>
    <property type="match status" value="2"/>
</dbReference>
<dbReference type="InterPro" id="IPR036779">
    <property type="entry name" value="LysM_dom_sf"/>
</dbReference>
<name>A0ABT4BT44_9FIRM</name>
<dbReference type="PANTHER" id="PTHR46066">
    <property type="entry name" value="CHITINASE DOMAIN-CONTAINING PROTEIN 1 FAMILY MEMBER"/>
    <property type="match status" value="1"/>
</dbReference>
<feature type="domain" description="LysM" evidence="3">
    <location>
        <begin position="2"/>
        <end position="46"/>
    </location>
</feature>
<dbReference type="InterPro" id="IPR011583">
    <property type="entry name" value="Chitinase_II/V-like_cat"/>
</dbReference>
<gene>
    <name evidence="5" type="ORF">OUY18_07335</name>
</gene>
<evidence type="ECO:0000256" key="1">
    <source>
        <dbReference type="ARBA" id="ARBA00022801"/>
    </source>
</evidence>
<dbReference type="Gene3D" id="3.20.20.80">
    <property type="entry name" value="Glycosidases"/>
    <property type="match status" value="1"/>
</dbReference>
<dbReference type="SMART" id="SM00257">
    <property type="entry name" value="LysM"/>
    <property type="match status" value="2"/>
</dbReference>
<dbReference type="Pfam" id="PF00704">
    <property type="entry name" value="Glyco_hydro_18"/>
    <property type="match status" value="1"/>
</dbReference>
<protein>
    <submittedName>
        <fullName evidence="5">LysM peptidoglycan-binding domain-containing protein</fullName>
    </submittedName>
</protein>
<keyword evidence="6" id="KW-1185">Reference proteome</keyword>
<dbReference type="InterPro" id="IPR029070">
    <property type="entry name" value="Chitinase_insertion_sf"/>
</dbReference>
<dbReference type="InterPro" id="IPR041704">
    <property type="entry name" value="CFLE_GH18"/>
</dbReference>
<keyword evidence="2" id="KW-0326">Glycosidase</keyword>
<dbReference type="Proteomes" id="UP001082703">
    <property type="component" value="Unassembled WGS sequence"/>
</dbReference>
<evidence type="ECO:0000259" key="3">
    <source>
        <dbReference type="PROSITE" id="PS51782"/>
    </source>
</evidence>
<dbReference type="InterPro" id="IPR001223">
    <property type="entry name" value="Glyco_hydro18_cat"/>
</dbReference>
<dbReference type="Gene3D" id="3.10.350.10">
    <property type="entry name" value="LysM domain"/>
    <property type="match status" value="2"/>
</dbReference>
<dbReference type="PROSITE" id="PS51782">
    <property type="entry name" value="LYSM"/>
    <property type="match status" value="2"/>
</dbReference>
<feature type="domain" description="LysM" evidence="3">
    <location>
        <begin position="51"/>
        <end position="96"/>
    </location>
</feature>
<dbReference type="InterPro" id="IPR017853">
    <property type="entry name" value="GH"/>
</dbReference>
<organism evidence="5 6">
    <name type="scientific">Caproiciproducens galactitolivorans</name>
    <dbReference type="NCBI Taxonomy" id="642589"/>
    <lineage>
        <taxon>Bacteria</taxon>
        <taxon>Bacillati</taxon>
        <taxon>Bacillota</taxon>
        <taxon>Clostridia</taxon>
        <taxon>Eubacteriales</taxon>
        <taxon>Acutalibacteraceae</taxon>
        <taxon>Caproiciproducens</taxon>
    </lineage>
</organism>
<evidence type="ECO:0000259" key="4">
    <source>
        <dbReference type="PROSITE" id="PS51910"/>
    </source>
</evidence>
<keyword evidence="1" id="KW-0378">Hydrolase</keyword>
<proteinExistence type="predicted"/>
<sequence length="426" mass="47425">MVIHTVRQGDTLYALSRKYGVTVQKIIADNSLENIDHLVIGQAIVIDVDSVRHTVLPGESLYSIARMYNTTVFRILSANPGITDPSAISVGQIIIIPFATEKLGTMEANGYALTDIDNATLEKTLPHLTYLSIFSYRVKPDGSLAPIQDGPLIEAARRQSVAPMMVITNTKESGGFGSELVNTILTSESLQNTLLDNVASIMKEKNYYGLNIDFEYIFPRDKENYNNFLRKTVNRMHSLGYIVVTALAPKTNGSQPGLLYEAHDYATHGILADHVILMTYEWGYLMGPPRAVAPVNLVEDVLVYAVSVMPSKKIFMGIPNYGYDWTLPFVRGTAARPLTNVGAVNLAAQVGARIQFDQTAQTPFFNYYDKSGRQHIVWFEDARSIEAKLKLVGKYSLGGVSYWTINSFFPQNWVVQDNMFDTKKVL</sequence>
<dbReference type="InterPro" id="IPR018392">
    <property type="entry name" value="LysM"/>
</dbReference>